<evidence type="ECO:0000313" key="2">
    <source>
        <dbReference type="EMBL" id="KFM82557.1"/>
    </source>
</evidence>
<keyword evidence="1" id="KW-0732">Signal</keyword>
<feature type="non-terminal residue" evidence="2">
    <location>
        <position position="63"/>
    </location>
</feature>
<dbReference type="EMBL" id="KK122351">
    <property type="protein sequence ID" value="KFM82557.1"/>
    <property type="molecule type" value="Genomic_DNA"/>
</dbReference>
<sequence>MKCLGGFWSVFLLFAFSDCQNILDNAAEQNDENESLEYKLLLHDSKSFAEQWLLSDLHNAVSE</sequence>
<dbReference type="AlphaFoldDB" id="A0A087UYW8"/>
<keyword evidence="3" id="KW-1185">Reference proteome</keyword>
<evidence type="ECO:0000256" key="1">
    <source>
        <dbReference type="SAM" id="SignalP"/>
    </source>
</evidence>
<accession>A0A087UYW8</accession>
<protein>
    <submittedName>
        <fullName evidence="2">Uncharacterized protein</fullName>
    </submittedName>
</protein>
<organism evidence="2 3">
    <name type="scientific">Stegodyphus mimosarum</name>
    <name type="common">African social velvet spider</name>
    <dbReference type="NCBI Taxonomy" id="407821"/>
    <lineage>
        <taxon>Eukaryota</taxon>
        <taxon>Metazoa</taxon>
        <taxon>Ecdysozoa</taxon>
        <taxon>Arthropoda</taxon>
        <taxon>Chelicerata</taxon>
        <taxon>Arachnida</taxon>
        <taxon>Araneae</taxon>
        <taxon>Araneomorphae</taxon>
        <taxon>Entelegynae</taxon>
        <taxon>Eresoidea</taxon>
        <taxon>Eresidae</taxon>
        <taxon>Stegodyphus</taxon>
    </lineage>
</organism>
<reference evidence="2 3" key="1">
    <citation type="submission" date="2013-11" db="EMBL/GenBank/DDBJ databases">
        <title>Genome sequencing of Stegodyphus mimosarum.</title>
        <authorList>
            <person name="Bechsgaard J."/>
        </authorList>
    </citation>
    <scope>NUCLEOTIDE SEQUENCE [LARGE SCALE GENOMIC DNA]</scope>
</reference>
<proteinExistence type="predicted"/>
<dbReference type="Proteomes" id="UP000054359">
    <property type="component" value="Unassembled WGS sequence"/>
</dbReference>
<gene>
    <name evidence="2" type="ORF">X975_04490</name>
</gene>
<name>A0A087UYW8_STEMI</name>
<evidence type="ECO:0000313" key="3">
    <source>
        <dbReference type="Proteomes" id="UP000054359"/>
    </source>
</evidence>
<feature type="signal peptide" evidence="1">
    <location>
        <begin position="1"/>
        <end position="19"/>
    </location>
</feature>
<feature type="chain" id="PRO_5001830997" evidence="1">
    <location>
        <begin position="20"/>
        <end position="63"/>
    </location>
</feature>